<keyword evidence="17" id="KW-1185">Reference proteome</keyword>
<comment type="caution">
    <text evidence="16">The sequence shown here is derived from an EMBL/GenBank/DDBJ whole genome shotgun (WGS) entry which is preliminary data.</text>
</comment>
<evidence type="ECO:0000256" key="2">
    <source>
        <dbReference type="ARBA" id="ARBA00007845"/>
    </source>
</evidence>
<feature type="region of interest" description="Disordered" evidence="14">
    <location>
        <begin position="1"/>
        <end position="51"/>
    </location>
</feature>
<dbReference type="GO" id="GO:0031349">
    <property type="term" value="P:positive regulation of defense response"/>
    <property type="evidence" value="ECO:0007669"/>
    <property type="project" value="UniProtKB-ARBA"/>
</dbReference>
<keyword evidence="11" id="KW-0943">RNA-mediated gene silencing</keyword>
<evidence type="ECO:0000256" key="8">
    <source>
        <dbReference type="ARBA" id="ARBA00022833"/>
    </source>
</evidence>
<proteinExistence type="inferred from homology"/>
<keyword evidence="8" id="KW-0862">Zinc</keyword>
<dbReference type="GO" id="GO:0006281">
    <property type="term" value="P:DNA repair"/>
    <property type="evidence" value="ECO:0007669"/>
    <property type="project" value="UniProtKB-KW"/>
</dbReference>
<evidence type="ECO:0000256" key="14">
    <source>
        <dbReference type="SAM" id="MobiDB-lite"/>
    </source>
</evidence>
<organism evidence="16 17">
    <name type="scientific">Nepenthes gracilis</name>
    <name type="common">Slender pitcher plant</name>
    <dbReference type="NCBI Taxonomy" id="150966"/>
    <lineage>
        <taxon>Eukaryota</taxon>
        <taxon>Viridiplantae</taxon>
        <taxon>Streptophyta</taxon>
        <taxon>Embryophyta</taxon>
        <taxon>Tracheophyta</taxon>
        <taxon>Spermatophyta</taxon>
        <taxon>Magnoliopsida</taxon>
        <taxon>eudicotyledons</taxon>
        <taxon>Gunneridae</taxon>
        <taxon>Pentapetalae</taxon>
        <taxon>Caryophyllales</taxon>
        <taxon>Nepenthaceae</taxon>
        <taxon>Nepenthes</taxon>
    </lineage>
</organism>
<evidence type="ECO:0000256" key="5">
    <source>
        <dbReference type="ARBA" id="ARBA00022759"/>
    </source>
</evidence>
<dbReference type="InterPro" id="IPR036890">
    <property type="entry name" value="HATPase_C_sf"/>
</dbReference>
<dbReference type="Proteomes" id="UP001279734">
    <property type="component" value="Unassembled WGS sequence"/>
</dbReference>
<dbReference type="InterPro" id="IPR041006">
    <property type="entry name" value="Morc_S5"/>
</dbReference>
<keyword evidence="5" id="KW-0378">Hydrolase</keyword>
<dbReference type="Pfam" id="PF17942">
    <property type="entry name" value="Morc6_S5"/>
    <property type="match status" value="1"/>
</dbReference>
<feature type="domain" description="CW-type" evidence="15">
    <location>
        <begin position="779"/>
        <end position="829"/>
    </location>
</feature>
<dbReference type="SUPFAM" id="SSF55874">
    <property type="entry name" value="ATPase domain of HSP90 chaperone/DNA topoisomerase II/histidine kinase"/>
    <property type="match status" value="1"/>
</dbReference>
<comment type="subcellular location">
    <subcellularLocation>
        <location evidence="1">Nucleus</location>
    </subcellularLocation>
</comment>
<evidence type="ECO:0000313" key="17">
    <source>
        <dbReference type="Proteomes" id="UP001279734"/>
    </source>
</evidence>
<dbReference type="PROSITE" id="PS51050">
    <property type="entry name" value="ZF_CW"/>
    <property type="match status" value="1"/>
</dbReference>
<keyword evidence="7" id="KW-0863">Zinc-finger</keyword>
<evidence type="ECO:0000256" key="10">
    <source>
        <dbReference type="ARBA" id="ARBA00023054"/>
    </source>
</evidence>
<evidence type="ECO:0000256" key="3">
    <source>
        <dbReference type="ARBA" id="ARBA00022722"/>
    </source>
</evidence>
<evidence type="ECO:0000256" key="1">
    <source>
        <dbReference type="ARBA" id="ARBA00004123"/>
    </source>
</evidence>
<evidence type="ECO:0000256" key="13">
    <source>
        <dbReference type="ARBA" id="ARBA00023242"/>
    </source>
</evidence>
<feature type="compositionally biased region" description="Polar residues" evidence="14">
    <location>
        <begin position="839"/>
        <end position="849"/>
    </location>
</feature>
<dbReference type="PANTHER" id="PTHR23336:SF11">
    <property type="entry name" value="OS06G0622000 PROTEIN"/>
    <property type="match status" value="1"/>
</dbReference>
<dbReference type="PANTHER" id="PTHR23336">
    <property type="entry name" value="ZINC FINGER CW-TYPE COILED-COIL DOMAIN PROTEIN 3"/>
    <property type="match status" value="1"/>
</dbReference>
<evidence type="ECO:0000256" key="12">
    <source>
        <dbReference type="ARBA" id="ARBA00023204"/>
    </source>
</evidence>
<dbReference type="Gene3D" id="3.30.565.10">
    <property type="entry name" value="Histidine kinase-like ATPase, C-terminal domain"/>
    <property type="match status" value="1"/>
</dbReference>
<keyword evidence="9" id="KW-0156">Chromatin regulator</keyword>
<dbReference type="GO" id="GO:0005634">
    <property type="term" value="C:nucleus"/>
    <property type="evidence" value="ECO:0007669"/>
    <property type="project" value="UniProtKB-SubCell"/>
</dbReference>
<evidence type="ECO:0000256" key="4">
    <source>
        <dbReference type="ARBA" id="ARBA00022723"/>
    </source>
</evidence>
<keyword evidence="6" id="KW-0227">DNA damage</keyword>
<feature type="region of interest" description="Disordered" evidence="14">
    <location>
        <begin position="91"/>
        <end position="130"/>
    </location>
</feature>
<dbReference type="Gene3D" id="3.30.40.100">
    <property type="match status" value="1"/>
</dbReference>
<dbReference type="GO" id="GO:0016887">
    <property type="term" value="F:ATP hydrolysis activity"/>
    <property type="evidence" value="ECO:0007669"/>
    <property type="project" value="InterPro"/>
</dbReference>
<evidence type="ECO:0000256" key="7">
    <source>
        <dbReference type="ARBA" id="ARBA00022771"/>
    </source>
</evidence>
<keyword evidence="3" id="KW-0540">Nuclease</keyword>
<name>A0AAD3SQW3_NEPGR</name>
<keyword evidence="13" id="KW-0539">Nucleus</keyword>
<evidence type="ECO:0000313" key="16">
    <source>
        <dbReference type="EMBL" id="GMH14936.1"/>
    </source>
</evidence>
<sequence>MGLQRVRRGDISRNSPTRIPKAMKENEEPSIKHHAHSNFSVRPENENLQSDSVSVPVFQVNESPSRSNLITDGEMKEANVTSPSFAQWCTSRARDHDDASSNQRGQRICSSEKTQSGSSKRHAEPLATRDGSQMLDHCRHHFVMLTKDTKPICRTLCNLPIQLSSNWNITQLIASSSVESLSELSHFLIYPAFESSHQKKEWGRFLNFLYNYSKVAVAKFPQYEIYILPPDGSFGFSRVEKGLEFTHAKVAYRVVEAQDPPTCQKRSAAADAENVAEPVLVVSTSAPTCIADTCGIVSPSMPIMETCMTKGLMLSPIEAGLPCTHMMDSVAIDSDAGTYPCTSQCPEKVGESKGDTCSSLPSSAGTKDAFLEKKFVRIDPSYLKTLGQAHSGWIFGAIAELVDNSRDANASRLDISIETIYYKKAASNIPMLSVIDDGHGMSHDEICRMVSFGHKQPDREELDRIGRFGIGFKTGAMRLGRDALVLTQTAGSRSIAFLSQSLNEGKDNLEIPIVSYCREGQYMELDRRIQSEEFAEYNLNAIKDFSPFNEYLIGEKAASFLDNKTGTQIYIWNLDKWGSNHSLEWKSGMQGGSSFYHGDILIRSRRVRSRPGQTSRKVPLDYSLRSYLEVVFLHPRMKIYVQGSLIKSRPLAKSLSKTVVKDGVLMDKAVRLTLGQSQLEWEQANCGIFLYWHGRLIEAYKRVGGMIHSADTGRGIIGVVDVTDLMDDGSGCVLVHNNKQGFQDSEPYALLEEWLGKIADEYWDKHFDALQLEKGNALYKPDHEWVQCDKCRKWRILSSGFDCMTLPLKWFCYMEPFNGRCEIPEQEVDHGVITVSTMRSGYDSNQKPGQCNEKEQLGDANSPSAANVEADALSEAAEDVSMTPTPKRLKRGPKSNEYVKEQLSRISSNFSRTEFKRTNQRIVRKDS</sequence>
<feature type="region of interest" description="Disordered" evidence="14">
    <location>
        <begin position="839"/>
        <end position="902"/>
    </location>
</feature>
<keyword evidence="4" id="KW-0479">Metal-binding</keyword>
<evidence type="ECO:0000256" key="11">
    <source>
        <dbReference type="ARBA" id="ARBA00023158"/>
    </source>
</evidence>
<dbReference type="Pfam" id="PF07496">
    <property type="entry name" value="zf-CW"/>
    <property type="match status" value="1"/>
</dbReference>
<dbReference type="InterPro" id="IPR045261">
    <property type="entry name" value="MORC_ATPase"/>
</dbReference>
<dbReference type="InterPro" id="IPR011124">
    <property type="entry name" value="Znf_CW"/>
</dbReference>
<keyword evidence="12" id="KW-0234">DNA repair</keyword>
<evidence type="ECO:0000256" key="6">
    <source>
        <dbReference type="ARBA" id="ARBA00022763"/>
    </source>
</evidence>
<keyword evidence="5" id="KW-0255">Endonuclease</keyword>
<accession>A0AAD3SQW3</accession>
<dbReference type="AlphaFoldDB" id="A0AAD3SQW3"/>
<dbReference type="GO" id="GO:0008270">
    <property type="term" value="F:zinc ion binding"/>
    <property type="evidence" value="ECO:0007669"/>
    <property type="project" value="UniProtKB-KW"/>
</dbReference>
<dbReference type="GO" id="GO:0004519">
    <property type="term" value="F:endonuclease activity"/>
    <property type="evidence" value="ECO:0007669"/>
    <property type="project" value="UniProtKB-KW"/>
</dbReference>
<dbReference type="Pfam" id="PF13589">
    <property type="entry name" value="HATPase_c_3"/>
    <property type="match status" value="1"/>
</dbReference>
<dbReference type="EMBL" id="BSYO01000014">
    <property type="protein sequence ID" value="GMH14936.1"/>
    <property type="molecule type" value="Genomic_DNA"/>
</dbReference>
<gene>
    <name evidence="16" type="ORF">Nepgr_016777</name>
</gene>
<protein>
    <recommendedName>
        <fullName evidence="15">CW-type domain-containing protein</fullName>
    </recommendedName>
</protein>
<feature type="compositionally biased region" description="Polar residues" evidence="14">
    <location>
        <begin position="100"/>
        <end position="118"/>
    </location>
</feature>
<keyword evidence="10" id="KW-0175">Coiled coil</keyword>
<evidence type="ECO:0000256" key="9">
    <source>
        <dbReference type="ARBA" id="ARBA00022853"/>
    </source>
</evidence>
<comment type="similarity">
    <text evidence="2">Belongs to the MORC ATPase protein family.</text>
</comment>
<reference evidence="16" key="1">
    <citation type="submission" date="2023-05" db="EMBL/GenBank/DDBJ databases">
        <title>Nepenthes gracilis genome sequencing.</title>
        <authorList>
            <person name="Fukushima K."/>
        </authorList>
    </citation>
    <scope>NUCLEOTIDE SEQUENCE</scope>
    <source>
        <strain evidence="16">SING2019-196</strain>
    </source>
</reference>
<dbReference type="GO" id="GO:0031047">
    <property type="term" value="P:regulatory ncRNA-mediated gene silencing"/>
    <property type="evidence" value="ECO:0007669"/>
    <property type="project" value="UniProtKB-KW"/>
</dbReference>
<feature type="compositionally biased region" description="Basic and acidic residues" evidence="14">
    <location>
        <begin position="22"/>
        <end position="31"/>
    </location>
</feature>
<dbReference type="GO" id="GO:0006325">
    <property type="term" value="P:chromatin organization"/>
    <property type="evidence" value="ECO:0007669"/>
    <property type="project" value="UniProtKB-KW"/>
</dbReference>
<evidence type="ECO:0000259" key="15">
    <source>
        <dbReference type="PROSITE" id="PS51050"/>
    </source>
</evidence>